<organism evidence="9 10">
    <name type="scientific">Chitinimonas arctica</name>
    <dbReference type="NCBI Taxonomy" id="2594795"/>
    <lineage>
        <taxon>Bacteria</taxon>
        <taxon>Pseudomonadati</taxon>
        <taxon>Pseudomonadota</taxon>
        <taxon>Betaproteobacteria</taxon>
        <taxon>Neisseriales</taxon>
        <taxon>Chitinibacteraceae</taxon>
        <taxon>Chitinimonas</taxon>
    </lineage>
</organism>
<dbReference type="GO" id="GO:0004177">
    <property type="term" value="F:aminopeptidase activity"/>
    <property type="evidence" value="ECO:0007669"/>
    <property type="project" value="UniProtKB-KW"/>
</dbReference>
<dbReference type="PANTHER" id="PTHR12147">
    <property type="entry name" value="METALLOPEPTIDASE M28 FAMILY MEMBER"/>
    <property type="match status" value="1"/>
</dbReference>
<keyword evidence="10" id="KW-1185">Reference proteome</keyword>
<dbReference type="EMBL" id="CP041730">
    <property type="protein sequence ID" value="QDQ29427.1"/>
    <property type="molecule type" value="Genomic_DNA"/>
</dbReference>
<dbReference type="AlphaFoldDB" id="A0A516SMP6"/>
<protein>
    <submittedName>
        <fullName evidence="9">M20/M25/M40 family metallo-hydrolase</fullName>
    </submittedName>
</protein>
<dbReference type="KEGG" id="cari:FNU76_22090"/>
<dbReference type="OrthoDB" id="345880at2"/>
<dbReference type="GO" id="GO:0006508">
    <property type="term" value="P:proteolysis"/>
    <property type="evidence" value="ECO:0007669"/>
    <property type="project" value="UniProtKB-KW"/>
</dbReference>
<evidence type="ECO:0000256" key="6">
    <source>
        <dbReference type="ARBA" id="ARBA00022833"/>
    </source>
</evidence>
<evidence type="ECO:0000256" key="4">
    <source>
        <dbReference type="ARBA" id="ARBA00022729"/>
    </source>
</evidence>
<keyword evidence="3" id="KW-0479">Metal-binding</keyword>
<accession>A0A516SMP6</accession>
<feature type="region of interest" description="Disordered" evidence="7">
    <location>
        <begin position="118"/>
        <end position="140"/>
    </location>
</feature>
<proteinExistence type="predicted"/>
<evidence type="ECO:0000313" key="10">
    <source>
        <dbReference type="Proteomes" id="UP000317550"/>
    </source>
</evidence>
<evidence type="ECO:0000313" key="9">
    <source>
        <dbReference type="EMBL" id="QDQ29427.1"/>
    </source>
</evidence>
<evidence type="ECO:0000256" key="7">
    <source>
        <dbReference type="SAM" id="MobiDB-lite"/>
    </source>
</evidence>
<dbReference type="Gene3D" id="3.40.630.10">
    <property type="entry name" value="Zn peptidases"/>
    <property type="match status" value="1"/>
</dbReference>
<gene>
    <name evidence="9" type="ORF">FNU76_22090</name>
</gene>
<keyword evidence="4" id="KW-0732">Signal</keyword>
<evidence type="ECO:0000256" key="2">
    <source>
        <dbReference type="ARBA" id="ARBA00022670"/>
    </source>
</evidence>
<evidence type="ECO:0000259" key="8">
    <source>
        <dbReference type="Pfam" id="PF04389"/>
    </source>
</evidence>
<name>A0A516SMP6_9NEIS</name>
<evidence type="ECO:0000256" key="5">
    <source>
        <dbReference type="ARBA" id="ARBA00022801"/>
    </source>
</evidence>
<feature type="domain" description="Peptidase M28" evidence="8">
    <location>
        <begin position="94"/>
        <end position="298"/>
    </location>
</feature>
<evidence type="ECO:0000256" key="1">
    <source>
        <dbReference type="ARBA" id="ARBA00022438"/>
    </source>
</evidence>
<dbReference type="Proteomes" id="UP000317550">
    <property type="component" value="Chromosome"/>
</dbReference>
<dbReference type="GO" id="GO:0046872">
    <property type="term" value="F:metal ion binding"/>
    <property type="evidence" value="ECO:0007669"/>
    <property type="project" value="UniProtKB-KW"/>
</dbReference>
<dbReference type="InterPro" id="IPR045175">
    <property type="entry name" value="M28_fam"/>
</dbReference>
<dbReference type="SUPFAM" id="SSF53187">
    <property type="entry name" value="Zn-dependent exopeptidases"/>
    <property type="match status" value="1"/>
</dbReference>
<keyword evidence="2" id="KW-0645">Protease</keyword>
<evidence type="ECO:0000256" key="3">
    <source>
        <dbReference type="ARBA" id="ARBA00022723"/>
    </source>
</evidence>
<reference evidence="10" key="1">
    <citation type="submission" date="2019-07" db="EMBL/GenBank/DDBJ databases">
        <title>Chitinimonas sp. nov., isolated from Ny-Alesund, arctica soil.</title>
        <authorList>
            <person name="Xu Q."/>
            <person name="Peng F."/>
        </authorList>
    </citation>
    <scope>NUCLEOTIDE SEQUENCE [LARGE SCALE GENOMIC DNA]</scope>
    <source>
        <strain evidence="10">R3-44</strain>
    </source>
</reference>
<keyword evidence="6" id="KW-0862">Zinc</keyword>
<dbReference type="GO" id="GO:0008235">
    <property type="term" value="F:metalloexopeptidase activity"/>
    <property type="evidence" value="ECO:0007669"/>
    <property type="project" value="InterPro"/>
</dbReference>
<keyword evidence="1" id="KW-0031">Aminopeptidase</keyword>
<sequence>MPLARPWRKADVTTPAYTITQAEIVTELLPAMQASNIVATINGLTAFKNRYYTSQDGVAASDWLYRQWLSLANERRGDIAVEQIAHPGFPQMSVVLTIVGTDLADEIVVLGGHIDTVHDDADGDDDTTENTRAPGADDDASGIASLTEAARVIIDSGYKPRRTIKFMAYAAEEIELNGSRDIAKRLAKADIVGVLQLDMTNYKGSDRDIYMCSDYTGKAQNKFLVDLVRTYLRAPLYPQSLTTGWTRCGEEGSDHVSWHERGFAASMPFESAEGEKNVHIHSEHDTLGNSDPSGEHALKFGRLAAAFAVELGAGR</sequence>
<dbReference type="PANTHER" id="PTHR12147:SF56">
    <property type="entry name" value="AMINOPEPTIDASE YDR415C-RELATED"/>
    <property type="match status" value="1"/>
</dbReference>
<dbReference type="InterPro" id="IPR007484">
    <property type="entry name" value="Peptidase_M28"/>
</dbReference>
<keyword evidence="5 9" id="KW-0378">Hydrolase</keyword>
<dbReference type="Pfam" id="PF04389">
    <property type="entry name" value="Peptidase_M28"/>
    <property type="match status" value="1"/>
</dbReference>